<evidence type="ECO:0000313" key="1">
    <source>
        <dbReference type="EMBL" id="TWT18557.1"/>
    </source>
</evidence>
<name>A0A5C5TY09_9GAMM</name>
<evidence type="ECO:0000313" key="2">
    <source>
        <dbReference type="Proteomes" id="UP000319980"/>
    </source>
</evidence>
<dbReference type="RefSeq" id="WP_146388662.1">
    <property type="nucleotide sequence ID" value="NZ_VOHK01000006.1"/>
</dbReference>
<organism evidence="1 2">
    <name type="scientific">Luteimonas marina</name>
    <dbReference type="NCBI Taxonomy" id="488485"/>
    <lineage>
        <taxon>Bacteria</taxon>
        <taxon>Pseudomonadati</taxon>
        <taxon>Pseudomonadota</taxon>
        <taxon>Gammaproteobacteria</taxon>
        <taxon>Lysobacterales</taxon>
        <taxon>Lysobacteraceae</taxon>
        <taxon>Luteimonas</taxon>
    </lineage>
</organism>
<dbReference type="PANTHER" id="PTHR38453">
    <property type="entry name" value="CYTOPLASMIC PROTEIN-RELATED"/>
    <property type="match status" value="1"/>
</dbReference>
<dbReference type="EMBL" id="VOHK01000006">
    <property type="protein sequence ID" value="TWT18557.1"/>
    <property type="molecule type" value="Genomic_DNA"/>
</dbReference>
<reference evidence="1 2" key="1">
    <citation type="journal article" date="2008" name="Int. J. Syst. Evol. Microbiol.">
        <title>Luteimonas marina sp. nov., isolated from seawater.</title>
        <authorList>
            <person name="Baik K.S."/>
            <person name="Park S.C."/>
            <person name="Kim M.S."/>
            <person name="Kim E.M."/>
            <person name="Park C."/>
            <person name="Chun J."/>
            <person name="Seong C.N."/>
        </authorList>
    </citation>
    <scope>NUCLEOTIDE SEQUENCE [LARGE SCALE GENOMIC DNA]</scope>
    <source>
        <strain evidence="1 2">FR1330</strain>
    </source>
</reference>
<dbReference type="OrthoDB" id="9814284at2"/>
<protein>
    <submittedName>
        <fullName evidence="1">YbdD/YjiX family protein</fullName>
    </submittedName>
</protein>
<dbReference type="Proteomes" id="UP000319980">
    <property type="component" value="Unassembled WGS sequence"/>
</dbReference>
<dbReference type="AlphaFoldDB" id="A0A5C5TY09"/>
<comment type="caution">
    <text evidence="1">The sequence shown here is derived from an EMBL/GenBank/DDBJ whole genome shotgun (WGS) entry which is preliminary data.</text>
</comment>
<sequence>MSGTALVPLDHFATHKRVWRRLVQTARLCCGIPDYDNYVRHMLEKHPEREPMDYKTFFRERQEARFGGRNGFRCC</sequence>
<proteinExistence type="predicted"/>
<dbReference type="PANTHER" id="PTHR38453:SF1">
    <property type="entry name" value="CYTOPLASMIC PROTEIN"/>
    <property type="match status" value="1"/>
</dbReference>
<dbReference type="Pfam" id="PF04328">
    <property type="entry name" value="Sel_put"/>
    <property type="match status" value="1"/>
</dbReference>
<gene>
    <name evidence="1" type="ORF">FQY83_14365</name>
</gene>
<accession>A0A5C5TY09</accession>
<dbReference type="InterPro" id="IPR007423">
    <property type="entry name" value="Sel_put"/>
</dbReference>
<keyword evidence="2" id="KW-1185">Reference proteome</keyword>